<dbReference type="GO" id="GO:0097367">
    <property type="term" value="F:carbohydrate derivative binding"/>
    <property type="evidence" value="ECO:0007669"/>
    <property type="project" value="InterPro"/>
</dbReference>
<dbReference type="AlphaFoldDB" id="A0A9D1FV06"/>
<dbReference type="FunFam" id="3.40.50.10490:FF:000016">
    <property type="entry name" value="Glucose-6-phosphate isomerase"/>
    <property type="match status" value="1"/>
</dbReference>
<comment type="subcellular location">
    <subcellularLocation>
        <location evidence="8">Cytoplasm</location>
    </subcellularLocation>
</comment>
<dbReference type="PANTHER" id="PTHR11469:SF1">
    <property type="entry name" value="GLUCOSE-6-PHOSPHATE ISOMERASE"/>
    <property type="match status" value="1"/>
</dbReference>
<dbReference type="PRINTS" id="PR00662">
    <property type="entry name" value="G6PISOMERASE"/>
</dbReference>
<comment type="function">
    <text evidence="8">Catalyzes the reversible isomerization of glucose-6-phosphate to fructose-6-phosphate.</text>
</comment>
<dbReference type="GO" id="GO:0048029">
    <property type="term" value="F:monosaccharide binding"/>
    <property type="evidence" value="ECO:0007669"/>
    <property type="project" value="TreeGrafter"/>
</dbReference>
<dbReference type="Pfam" id="PF00342">
    <property type="entry name" value="PGI"/>
    <property type="match status" value="1"/>
</dbReference>
<reference evidence="10" key="1">
    <citation type="submission" date="2020-10" db="EMBL/GenBank/DDBJ databases">
        <authorList>
            <person name="Gilroy R."/>
        </authorList>
    </citation>
    <scope>NUCLEOTIDE SEQUENCE</scope>
    <source>
        <strain evidence="10">CHK152-2994</strain>
    </source>
</reference>
<dbReference type="GO" id="GO:0051156">
    <property type="term" value="P:glucose 6-phosphate metabolic process"/>
    <property type="evidence" value="ECO:0007669"/>
    <property type="project" value="TreeGrafter"/>
</dbReference>
<comment type="pathway">
    <text evidence="8">Carbohydrate biosynthesis; gluconeogenesis.</text>
</comment>
<evidence type="ECO:0000256" key="6">
    <source>
        <dbReference type="ARBA" id="ARBA00023235"/>
    </source>
</evidence>
<evidence type="ECO:0000256" key="8">
    <source>
        <dbReference type="HAMAP-Rule" id="MF_00473"/>
    </source>
</evidence>
<dbReference type="InterPro" id="IPR035482">
    <property type="entry name" value="SIS_PGI_2"/>
</dbReference>
<feature type="active site" description="Proton donor" evidence="8">
    <location>
        <position position="294"/>
    </location>
</feature>
<protein>
    <recommendedName>
        <fullName evidence="8">Glucose-6-phosphate isomerase</fullName>
        <shortName evidence="8">GPI</shortName>
        <ecNumber evidence="8">5.3.1.9</ecNumber>
    </recommendedName>
    <alternativeName>
        <fullName evidence="8">Phosphoglucose isomerase</fullName>
        <shortName evidence="8">PGI</shortName>
    </alternativeName>
    <alternativeName>
        <fullName evidence="8">Phosphohexose isomerase</fullName>
        <shortName evidence="8">PHI</shortName>
    </alternativeName>
</protein>
<dbReference type="GO" id="GO:0004347">
    <property type="term" value="F:glucose-6-phosphate isomerase activity"/>
    <property type="evidence" value="ECO:0007669"/>
    <property type="project" value="UniProtKB-UniRule"/>
</dbReference>
<gene>
    <name evidence="8" type="primary">pgi</name>
    <name evidence="10" type="ORF">IAD41_02410</name>
</gene>
<feature type="active site" evidence="8">
    <location>
        <position position="436"/>
    </location>
</feature>
<dbReference type="GO" id="GO:0006096">
    <property type="term" value="P:glycolytic process"/>
    <property type="evidence" value="ECO:0007669"/>
    <property type="project" value="UniProtKB-UniRule"/>
</dbReference>
<dbReference type="InterPro" id="IPR035476">
    <property type="entry name" value="SIS_PGI_1"/>
</dbReference>
<evidence type="ECO:0000256" key="1">
    <source>
        <dbReference type="ARBA" id="ARBA00004926"/>
    </source>
</evidence>
<dbReference type="InterPro" id="IPR001672">
    <property type="entry name" value="G6P_Isomerase"/>
</dbReference>
<organism evidence="10 11">
    <name type="scientific">Candidatus Scatenecus faecavium</name>
    <dbReference type="NCBI Taxonomy" id="2840915"/>
    <lineage>
        <taxon>Bacteria</taxon>
        <taxon>Candidatus Scatenecus</taxon>
    </lineage>
</organism>
<comment type="pathway">
    <text evidence="1 8 9">Carbohydrate degradation; glycolysis; D-glyceraldehyde 3-phosphate and glycerone phosphate from D-glucose: step 2/4.</text>
</comment>
<dbReference type="CDD" id="cd05015">
    <property type="entry name" value="SIS_PGI_1"/>
    <property type="match status" value="1"/>
</dbReference>
<dbReference type="HAMAP" id="MF_00473">
    <property type="entry name" value="G6P_isomerase"/>
    <property type="match status" value="1"/>
</dbReference>
<dbReference type="InterPro" id="IPR046348">
    <property type="entry name" value="SIS_dom_sf"/>
</dbReference>
<evidence type="ECO:0000256" key="9">
    <source>
        <dbReference type="RuleBase" id="RU000612"/>
    </source>
</evidence>
<dbReference type="Proteomes" id="UP000824139">
    <property type="component" value="Unassembled WGS sequence"/>
</dbReference>
<evidence type="ECO:0000313" key="10">
    <source>
        <dbReference type="EMBL" id="HIS82443.1"/>
    </source>
</evidence>
<proteinExistence type="inferred from homology"/>
<dbReference type="Gene3D" id="3.40.50.10490">
    <property type="entry name" value="Glucose-6-phosphate isomerase like protein, domain 1"/>
    <property type="match status" value="2"/>
</dbReference>
<comment type="similarity">
    <text evidence="2 8 9">Belongs to the GPI family.</text>
</comment>
<dbReference type="PROSITE" id="PS00765">
    <property type="entry name" value="P_GLUCOSE_ISOMERASE_1"/>
    <property type="match status" value="1"/>
</dbReference>
<reference evidence="10" key="2">
    <citation type="journal article" date="2021" name="PeerJ">
        <title>Extensive microbial diversity within the chicken gut microbiome revealed by metagenomics and culture.</title>
        <authorList>
            <person name="Gilroy R."/>
            <person name="Ravi A."/>
            <person name="Getino M."/>
            <person name="Pursley I."/>
            <person name="Horton D.L."/>
            <person name="Alikhan N.F."/>
            <person name="Baker D."/>
            <person name="Gharbi K."/>
            <person name="Hall N."/>
            <person name="Watson M."/>
            <person name="Adriaenssens E.M."/>
            <person name="Foster-Nyarko E."/>
            <person name="Jarju S."/>
            <person name="Secka A."/>
            <person name="Antonio M."/>
            <person name="Oren A."/>
            <person name="Chaudhuri R.R."/>
            <person name="La Ragione R."/>
            <person name="Hildebrand F."/>
            <person name="Pallen M.J."/>
        </authorList>
    </citation>
    <scope>NUCLEOTIDE SEQUENCE</scope>
    <source>
        <strain evidence="10">CHK152-2994</strain>
    </source>
</reference>
<dbReference type="InterPro" id="IPR018189">
    <property type="entry name" value="Phosphoglucose_isomerase_CS"/>
</dbReference>
<dbReference type="FunFam" id="3.40.50.10490:FF:000071">
    <property type="entry name" value="Glucose-6-phosphate isomerase"/>
    <property type="match status" value="1"/>
</dbReference>
<feature type="active site" evidence="8">
    <location>
        <position position="323"/>
    </location>
</feature>
<dbReference type="GO" id="GO:0005829">
    <property type="term" value="C:cytosol"/>
    <property type="evidence" value="ECO:0007669"/>
    <property type="project" value="TreeGrafter"/>
</dbReference>
<evidence type="ECO:0000256" key="4">
    <source>
        <dbReference type="ARBA" id="ARBA00022490"/>
    </source>
</evidence>
<dbReference type="CDD" id="cd05016">
    <property type="entry name" value="SIS_PGI_2"/>
    <property type="match status" value="1"/>
</dbReference>
<name>A0A9D1FV06_9BACT</name>
<evidence type="ECO:0000256" key="3">
    <source>
        <dbReference type="ARBA" id="ARBA00022432"/>
    </source>
</evidence>
<dbReference type="PROSITE" id="PS51463">
    <property type="entry name" value="P_GLUCOSE_ISOMERASE_3"/>
    <property type="match status" value="1"/>
</dbReference>
<dbReference type="GO" id="GO:0006094">
    <property type="term" value="P:gluconeogenesis"/>
    <property type="evidence" value="ECO:0007669"/>
    <property type="project" value="UniProtKB-UniRule"/>
</dbReference>
<dbReference type="EMBL" id="DVJO01000051">
    <property type="protein sequence ID" value="HIS82443.1"/>
    <property type="molecule type" value="Genomic_DNA"/>
</dbReference>
<comment type="caution">
    <text evidence="10">The sequence shown here is derived from an EMBL/GenBank/DDBJ whole genome shotgun (WGS) entry which is preliminary data.</text>
</comment>
<accession>A0A9D1FV06</accession>
<evidence type="ECO:0000256" key="7">
    <source>
        <dbReference type="ARBA" id="ARBA00029321"/>
    </source>
</evidence>
<evidence type="ECO:0000313" key="11">
    <source>
        <dbReference type="Proteomes" id="UP000824139"/>
    </source>
</evidence>
<sequence>MIKLNYKNADAQVVGEENGLHLEQEFDEYKDKIVSIIADLNKRKDKNGQWLQWMNLGYNEETLWYVKEYAAMVKGRFDNILVLGIGGSALGGIAVTEALLKPYWNLLSEEQRNGMPRIFFLDNIDPDTMNGLFNALDLNKTLVNVITKSGDTAETMSQFMIVKDRLEKELGDKYRYNIVATTDSKTGILRQISEQEGYKTFVVPDDVGGRFSVFSAVGLLPFALVGIDVDEIVNGIKDMDLALKNTDIRNNIAAQNALIHYLLDKKKGKNISVMMPYSSRLKYVADWYVQLWAESLGKNKDKDGGDVNIGPTPVKALGATDQHSQIQLYNEGPNDKIINFIRVENFDTTLEIPNIFEYTGIGYLGGKSINQLINAEADSTRVALADYGRPTVTISIEKVDGYNIGQLLYMLEVQTAIAGELYNINAFNQPGVEQAKNYTYALMGRAGYEDSAQTLQTKMAAAV</sequence>
<dbReference type="EC" id="5.3.1.9" evidence="8"/>
<dbReference type="SUPFAM" id="SSF53697">
    <property type="entry name" value="SIS domain"/>
    <property type="match status" value="1"/>
</dbReference>
<dbReference type="PROSITE" id="PS00174">
    <property type="entry name" value="P_GLUCOSE_ISOMERASE_2"/>
    <property type="match status" value="1"/>
</dbReference>
<keyword evidence="5 8" id="KW-0324">Glycolysis</keyword>
<comment type="catalytic activity">
    <reaction evidence="7 8 9">
        <text>alpha-D-glucose 6-phosphate = beta-D-fructose 6-phosphate</text>
        <dbReference type="Rhea" id="RHEA:11816"/>
        <dbReference type="ChEBI" id="CHEBI:57634"/>
        <dbReference type="ChEBI" id="CHEBI:58225"/>
        <dbReference type="EC" id="5.3.1.9"/>
    </reaction>
</comment>
<evidence type="ECO:0000256" key="2">
    <source>
        <dbReference type="ARBA" id="ARBA00006604"/>
    </source>
</evidence>
<dbReference type="PANTHER" id="PTHR11469">
    <property type="entry name" value="GLUCOSE-6-PHOSPHATE ISOMERASE"/>
    <property type="match status" value="1"/>
</dbReference>
<evidence type="ECO:0000256" key="5">
    <source>
        <dbReference type="ARBA" id="ARBA00023152"/>
    </source>
</evidence>
<keyword evidence="4 8" id="KW-0963">Cytoplasm</keyword>
<keyword evidence="6 8" id="KW-0413">Isomerase</keyword>
<keyword evidence="3 8" id="KW-0312">Gluconeogenesis</keyword>